<evidence type="ECO:0000313" key="1">
    <source>
        <dbReference type="EMBL" id="SFB80260.1"/>
    </source>
</evidence>
<dbReference type="Proteomes" id="UP000199058">
    <property type="component" value="Unassembled WGS sequence"/>
</dbReference>
<dbReference type="AlphaFoldDB" id="A0A1I1E5R5"/>
<proteinExistence type="predicted"/>
<reference evidence="1 2" key="1">
    <citation type="submission" date="2016-10" db="EMBL/GenBank/DDBJ databases">
        <authorList>
            <person name="de Groot N.N."/>
        </authorList>
    </citation>
    <scope>NUCLEOTIDE SEQUENCE [LARGE SCALE GENOMIC DNA]</scope>
    <source>
        <strain evidence="1 2">DSM 18438</strain>
    </source>
</reference>
<keyword evidence="2" id="KW-1185">Reference proteome</keyword>
<sequence length="81" mass="8870">MLHENSALQRIPEEYKQAELRTVTPADKGNIGIAFNTEDKVTRLKISLKDSETLAYLMRSQSFGSAGKPKAEVSSSSPVDS</sequence>
<organism evidence="1 2">
    <name type="scientific">Marinospirillum celere</name>
    <dbReference type="NCBI Taxonomy" id="1122252"/>
    <lineage>
        <taxon>Bacteria</taxon>
        <taxon>Pseudomonadati</taxon>
        <taxon>Pseudomonadota</taxon>
        <taxon>Gammaproteobacteria</taxon>
        <taxon>Oceanospirillales</taxon>
        <taxon>Oceanospirillaceae</taxon>
        <taxon>Marinospirillum</taxon>
    </lineage>
</organism>
<evidence type="ECO:0000313" key="2">
    <source>
        <dbReference type="Proteomes" id="UP000199058"/>
    </source>
</evidence>
<gene>
    <name evidence="1" type="ORF">SAMN05660443_0221</name>
</gene>
<name>A0A1I1E5R5_9GAMM</name>
<protein>
    <submittedName>
        <fullName evidence="1">Uncharacterized protein</fullName>
    </submittedName>
</protein>
<accession>A0A1I1E5R5</accession>
<dbReference type="EMBL" id="FOLH01000001">
    <property type="protein sequence ID" value="SFB80260.1"/>
    <property type="molecule type" value="Genomic_DNA"/>
</dbReference>